<feature type="region of interest" description="Disordered" evidence="1">
    <location>
        <begin position="60"/>
        <end position="86"/>
    </location>
</feature>
<feature type="compositionally biased region" description="Acidic residues" evidence="1">
    <location>
        <begin position="225"/>
        <end position="239"/>
    </location>
</feature>
<evidence type="ECO:0000256" key="1">
    <source>
        <dbReference type="SAM" id="MobiDB-lite"/>
    </source>
</evidence>
<dbReference type="STRING" id="564137.SAMN04488238_10179"/>
<keyword evidence="3" id="KW-1185">Reference proteome</keyword>
<proteinExistence type="predicted"/>
<protein>
    <submittedName>
        <fullName evidence="2">Uncharacterized protein</fullName>
    </submittedName>
</protein>
<dbReference type="Proteomes" id="UP000198539">
    <property type="component" value="Unassembled WGS sequence"/>
</dbReference>
<gene>
    <name evidence="2" type="ORF">SAMN04488238_10179</name>
</gene>
<name>A0A1H2QQK7_9RHOB</name>
<feature type="region of interest" description="Disordered" evidence="1">
    <location>
        <begin position="217"/>
        <end position="239"/>
    </location>
</feature>
<organism evidence="2 3">
    <name type="scientific">Roseicitreum antarcticum</name>
    <dbReference type="NCBI Taxonomy" id="564137"/>
    <lineage>
        <taxon>Bacteria</taxon>
        <taxon>Pseudomonadati</taxon>
        <taxon>Pseudomonadota</taxon>
        <taxon>Alphaproteobacteria</taxon>
        <taxon>Rhodobacterales</taxon>
        <taxon>Paracoccaceae</taxon>
        <taxon>Roseicitreum</taxon>
    </lineage>
</organism>
<evidence type="ECO:0000313" key="3">
    <source>
        <dbReference type="Proteomes" id="UP000198539"/>
    </source>
</evidence>
<accession>A0A1H2QQK7</accession>
<dbReference type="EMBL" id="FNOM01000001">
    <property type="protein sequence ID" value="SDW09483.1"/>
    <property type="molecule type" value="Genomic_DNA"/>
</dbReference>
<dbReference type="RefSeq" id="WP_092884294.1">
    <property type="nucleotide sequence ID" value="NZ_CP061498.1"/>
</dbReference>
<reference evidence="2 3" key="1">
    <citation type="submission" date="2016-10" db="EMBL/GenBank/DDBJ databases">
        <authorList>
            <person name="de Groot N.N."/>
        </authorList>
    </citation>
    <scope>NUCLEOTIDE SEQUENCE [LARGE SCALE GENOMIC DNA]</scope>
    <source>
        <strain evidence="2 3">CGMCC 1.8894</strain>
    </source>
</reference>
<feature type="compositionally biased region" description="Basic and acidic residues" evidence="1">
    <location>
        <begin position="60"/>
        <end position="69"/>
    </location>
</feature>
<evidence type="ECO:0000313" key="2">
    <source>
        <dbReference type="EMBL" id="SDW09483.1"/>
    </source>
</evidence>
<sequence length="239" mass="27072">MSFFKFAFAKKAFFSKPFSYKQPEAEKVSSFKENLFQKIAQIKETVQEKVSDFLEHCKAKFTPDTDPHPEPQPQPEPQPEPEDKFECPDVVSEWGDAPIDSLVLHYTDANDEVYSVKVEMAGFDQENDLTDDYFRNCLSDMDKYLQSKGIEGIAQPAKLSGLTVVGQDEDDTAFFELNDSDLEEADVDPAEVDYDLLAEDGQTFWNYDYALEGLRTDSNDAATTDADEADAEEIEELYA</sequence>
<dbReference type="AlphaFoldDB" id="A0A1H2QQK7"/>